<dbReference type="PANTHER" id="PTHR48302">
    <property type="entry name" value="ULP1 PROTEASE FAMILY, C-TERMINAL CATALYTIC DOMAIN CONTAINING PROTEIN"/>
    <property type="match status" value="1"/>
</dbReference>
<proteinExistence type="predicted"/>
<dbReference type="EMBL" id="CP133620">
    <property type="protein sequence ID" value="WMV46140.1"/>
    <property type="molecule type" value="Genomic_DNA"/>
</dbReference>
<evidence type="ECO:0000313" key="2">
    <source>
        <dbReference type="EMBL" id="WMV46140.1"/>
    </source>
</evidence>
<protein>
    <submittedName>
        <fullName evidence="2">Uncharacterized protein</fullName>
    </submittedName>
</protein>
<sequence>MDARENQSKQVHCLGDMPYALNVWVYECRSVVDDEIAVKEGDYIHRICNWRVVGVKPKFEMFMSNIFTENACTNMQPTSKELTVLDLPDNMGVLILNILHSAGNVPDLHSSSSEPKENKDIPDIEEVKQ</sequence>
<feature type="region of interest" description="Disordered" evidence="1">
    <location>
        <begin position="105"/>
        <end position="129"/>
    </location>
</feature>
<name>A0AAF0UI35_SOLVR</name>
<keyword evidence="3" id="KW-1185">Reference proteome</keyword>
<accession>A0AAF0UI35</accession>
<reference evidence="2" key="1">
    <citation type="submission" date="2023-08" db="EMBL/GenBank/DDBJ databases">
        <title>A de novo genome assembly of Solanum verrucosum Schlechtendal, a Mexican diploid species geographically isolated from the other diploid A-genome species in potato relatives.</title>
        <authorList>
            <person name="Hosaka K."/>
        </authorList>
    </citation>
    <scope>NUCLEOTIDE SEQUENCE</scope>
    <source>
        <tissue evidence="2">Young leaves</tissue>
    </source>
</reference>
<dbReference type="PANTHER" id="PTHR48302:SF2">
    <property type="entry name" value="DUF1985 DOMAIN-CONTAINING PROTEIN"/>
    <property type="match status" value="1"/>
</dbReference>
<dbReference type="Proteomes" id="UP001234989">
    <property type="component" value="Chromosome 9"/>
</dbReference>
<dbReference type="AlphaFoldDB" id="A0AAF0UI35"/>
<organism evidence="2 3">
    <name type="scientific">Solanum verrucosum</name>
    <dbReference type="NCBI Taxonomy" id="315347"/>
    <lineage>
        <taxon>Eukaryota</taxon>
        <taxon>Viridiplantae</taxon>
        <taxon>Streptophyta</taxon>
        <taxon>Embryophyta</taxon>
        <taxon>Tracheophyta</taxon>
        <taxon>Spermatophyta</taxon>
        <taxon>Magnoliopsida</taxon>
        <taxon>eudicotyledons</taxon>
        <taxon>Gunneridae</taxon>
        <taxon>Pentapetalae</taxon>
        <taxon>asterids</taxon>
        <taxon>lamiids</taxon>
        <taxon>Solanales</taxon>
        <taxon>Solanaceae</taxon>
        <taxon>Solanoideae</taxon>
        <taxon>Solaneae</taxon>
        <taxon>Solanum</taxon>
    </lineage>
</organism>
<evidence type="ECO:0000313" key="3">
    <source>
        <dbReference type="Proteomes" id="UP001234989"/>
    </source>
</evidence>
<feature type="compositionally biased region" description="Basic and acidic residues" evidence="1">
    <location>
        <begin position="114"/>
        <end position="129"/>
    </location>
</feature>
<gene>
    <name evidence="2" type="ORF">MTR67_039525</name>
</gene>
<evidence type="ECO:0000256" key="1">
    <source>
        <dbReference type="SAM" id="MobiDB-lite"/>
    </source>
</evidence>